<keyword evidence="8" id="KW-0413">Isomerase</keyword>
<dbReference type="GO" id="GO:0016887">
    <property type="term" value="F:ATP hydrolysis activity"/>
    <property type="evidence" value="ECO:0007669"/>
    <property type="project" value="TreeGrafter"/>
</dbReference>
<dbReference type="PANTHER" id="PTHR47962">
    <property type="entry name" value="ATP-DEPENDENT HELICASE LHR-RELATED-RELATED"/>
    <property type="match status" value="1"/>
</dbReference>
<keyword evidence="3" id="KW-0378">Hydrolase</keyword>
<dbReference type="GO" id="GO:0005524">
    <property type="term" value="F:ATP binding"/>
    <property type="evidence" value="ECO:0007669"/>
    <property type="project" value="UniProtKB-KW"/>
</dbReference>
<dbReference type="Pfam" id="PF00270">
    <property type="entry name" value="DEAD"/>
    <property type="match status" value="1"/>
</dbReference>
<protein>
    <submittedName>
        <fullName evidence="13">DEAD/DEAH box helicase</fullName>
    </submittedName>
</protein>
<feature type="domain" description="Helicase C-terminal" evidence="12">
    <location>
        <begin position="247"/>
        <end position="401"/>
    </location>
</feature>
<keyword evidence="1" id="KW-0547">Nucleotide-binding</keyword>
<keyword evidence="14" id="KW-1185">Reference proteome</keyword>
<accession>A0A934RMM7</accession>
<dbReference type="PROSITE" id="PS51192">
    <property type="entry name" value="HELICASE_ATP_BIND_1"/>
    <property type="match status" value="1"/>
</dbReference>
<evidence type="ECO:0000256" key="9">
    <source>
        <dbReference type="ARBA" id="ARBA00093467"/>
    </source>
</evidence>
<evidence type="ECO:0000256" key="8">
    <source>
        <dbReference type="ARBA" id="ARBA00023235"/>
    </source>
</evidence>
<keyword evidence="4 13" id="KW-0347">Helicase</keyword>
<sequence length="845" mass="94068">MSPLLQPFFATRQWTPFRYQEETWEAFARGESGLVHAPTGLGKTLAAFLGPLSAELESPTPPGQLRVLWLTPLRALAADTLASLREPVAELAPHLNVEARTGDTSGYRKKKIREKPPFALVTTPESLSLLLSYEDSRSYFENLQAVICDEWHELLGSKRGSQTELCLARLRAFSPTLRTWGLSATLGNLEEAAQVLAPVGRPRRGIRENDSSPTLIHSNEQKPLVITTLLPRDIDRFPWAGHLGTRLVRQVATEVDKHNSTLLFTNTRSQTEIWFQELRKIRPEWEDTLAMHHGSLDREDREDVEDGLRTGRLKCVVCTSSLDLGVDFSPVDLVVQVGSPKGIARLRQRAGRSGHAPGQTSKLLCVPTNALELLEFAAARDAIQDLGRDASPRPPSPIDSEGPASPPGPHLHCESRPPLPKPLDLLVQHLVTLLISEPAQPEDLRREVMSSYAYQNLTDEEWNWALGFITHGGEALKAYPGYRKAEALPDGRLTVTDRRKIQLHRLSIGTITSDQNVLVKMGNGKLLGTVEEGFISKLKPGQQLVFAGRRLEFVRLHAHTATVRAARKKHQGQITTWTGAKMSLSTELTHAIAHRLHRDPAETPETRSLAPLLKIQGQWSRLPDDTSLLIEHTYLPKERTHHLFLYTFAGRSANEGLGALLAWRITRDTGATVEATQNDYGCALASGSPLPFTAADWRPLFTITNLIEDLLSCLNATELARRQFRDIARVAGLVVAQYPGKRKTGRELQTSASLLYDVFRNYDPGNLLLAQAQREILEKQLEFTRLQAVLLTLQDLPLHLQETERLTPFAFPLWADRLQANTTGKDYATRLEAMLTSLESCAGDS</sequence>
<feature type="domain" description="Helicase ATP-binding" evidence="11">
    <location>
        <begin position="24"/>
        <end position="204"/>
    </location>
</feature>
<keyword evidence="6" id="KW-0238">DNA-binding</keyword>
<keyword evidence="7" id="KW-0234">DNA repair</keyword>
<evidence type="ECO:0000256" key="3">
    <source>
        <dbReference type="ARBA" id="ARBA00022801"/>
    </source>
</evidence>
<dbReference type="GO" id="GO:0004386">
    <property type="term" value="F:helicase activity"/>
    <property type="evidence" value="ECO:0007669"/>
    <property type="project" value="UniProtKB-KW"/>
</dbReference>
<keyword evidence="5" id="KW-0067">ATP-binding</keyword>
<reference evidence="13" key="1">
    <citation type="submission" date="2021-01" db="EMBL/GenBank/DDBJ databases">
        <title>Modified the classification status of verrucomicrobia.</title>
        <authorList>
            <person name="Feng X."/>
        </authorList>
    </citation>
    <scope>NUCLEOTIDE SEQUENCE</scope>
    <source>
        <strain evidence="13">KCTC 12986</strain>
    </source>
</reference>
<evidence type="ECO:0000259" key="12">
    <source>
        <dbReference type="PROSITE" id="PS51194"/>
    </source>
</evidence>
<evidence type="ECO:0000313" key="13">
    <source>
        <dbReference type="EMBL" id="MBK1833618.1"/>
    </source>
</evidence>
<dbReference type="Pfam" id="PF19306">
    <property type="entry name" value="WHD_Lhr"/>
    <property type="match status" value="1"/>
</dbReference>
<dbReference type="PROSITE" id="PS51194">
    <property type="entry name" value="HELICASE_CTER"/>
    <property type="match status" value="1"/>
</dbReference>
<gene>
    <name evidence="13" type="ORF">JIN78_06045</name>
</gene>
<proteinExistence type="inferred from homology"/>
<dbReference type="SMART" id="SM00487">
    <property type="entry name" value="DEXDc"/>
    <property type="match status" value="1"/>
</dbReference>
<dbReference type="InterPro" id="IPR011545">
    <property type="entry name" value="DEAD/DEAH_box_helicase_dom"/>
</dbReference>
<evidence type="ECO:0000256" key="7">
    <source>
        <dbReference type="ARBA" id="ARBA00023204"/>
    </source>
</evidence>
<dbReference type="InterPro" id="IPR001650">
    <property type="entry name" value="Helicase_C-like"/>
</dbReference>
<dbReference type="Gene3D" id="3.40.50.300">
    <property type="entry name" value="P-loop containing nucleotide triphosphate hydrolases"/>
    <property type="match status" value="2"/>
</dbReference>
<dbReference type="PIRSF" id="PIRSF037307">
    <property type="entry name" value="Lhr-like_helic_prd"/>
    <property type="match status" value="1"/>
</dbReference>
<dbReference type="CDD" id="cd18796">
    <property type="entry name" value="SF2_C_LHR"/>
    <property type="match status" value="1"/>
</dbReference>
<evidence type="ECO:0000313" key="14">
    <source>
        <dbReference type="Proteomes" id="UP000604083"/>
    </source>
</evidence>
<dbReference type="AlphaFoldDB" id="A0A934RMM7"/>
<feature type="region of interest" description="Disordered" evidence="10">
    <location>
        <begin position="386"/>
        <end position="418"/>
    </location>
</feature>
<keyword evidence="2" id="KW-0227">DNA damage</keyword>
<dbReference type="InterPro" id="IPR027417">
    <property type="entry name" value="P-loop_NTPase"/>
</dbReference>
<dbReference type="Pfam" id="PF00271">
    <property type="entry name" value="Helicase_C"/>
    <property type="match status" value="1"/>
</dbReference>
<comment type="similarity">
    <text evidence="9">Belongs to the Lhr helicase family. Lhr-Core subfamily.</text>
</comment>
<dbReference type="RefSeq" id="WP_200391053.1">
    <property type="nucleotide sequence ID" value="NZ_JAENIO010000011.1"/>
</dbReference>
<dbReference type="GO" id="GO:0003677">
    <property type="term" value="F:DNA binding"/>
    <property type="evidence" value="ECO:0007669"/>
    <property type="project" value="UniProtKB-KW"/>
</dbReference>
<name>A0A934RMM7_9BACT</name>
<comment type="caution">
    <text evidence="13">The sequence shown here is derived from an EMBL/GenBank/DDBJ whole genome shotgun (WGS) entry which is preliminary data.</text>
</comment>
<dbReference type="InterPro" id="IPR017170">
    <property type="entry name" value="Lhr-like"/>
</dbReference>
<dbReference type="SMART" id="SM00490">
    <property type="entry name" value="HELICc"/>
    <property type="match status" value="1"/>
</dbReference>
<evidence type="ECO:0000256" key="5">
    <source>
        <dbReference type="ARBA" id="ARBA00022840"/>
    </source>
</evidence>
<dbReference type="EMBL" id="JAENIO010000011">
    <property type="protein sequence ID" value="MBK1833618.1"/>
    <property type="molecule type" value="Genomic_DNA"/>
</dbReference>
<evidence type="ECO:0000256" key="6">
    <source>
        <dbReference type="ARBA" id="ARBA00023125"/>
    </source>
</evidence>
<dbReference type="GO" id="GO:0006281">
    <property type="term" value="P:DNA repair"/>
    <property type="evidence" value="ECO:0007669"/>
    <property type="project" value="UniProtKB-KW"/>
</dbReference>
<evidence type="ECO:0000256" key="10">
    <source>
        <dbReference type="SAM" id="MobiDB-lite"/>
    </source>
</evidence>
<evidence type="ECO:0000256" key="1">
    <source>
        <dbReference type="ARBA" id="ARBA00022741"/>
    </source>
</evidence>
<dbReference type="SUPFAM" id="SSF52540">
    <property type="entry name" value="P-loop containing nucleoside triphosphate hydrolases"/>
    <property type="match status" value="1"/>
</dbReference>
<evidence type="ECO:0000256" key="2">
    <source>
        <dbReference type="ARBA" id="ARBA00022763"/>
    </source>
</evidence>
<dbReference type="InterPro" id="IPR045628">
    <property type="entry name" value="Lhr_WH_dom"/>
</dbReference>
<evidence type="ECO:0000256" key="4">
    <source>
        <dbReference type="ARBA" id="ARBA00022806"/>
    </source>
</evidence>
<dbReference type="Pfam" id="PF08494">
    <property type="entry name" value="DEAD_assoc"/>
    <property type="match status" value="1"/>
</dbReference>
<dbReference type="InterPro" id="IPR013701">
    <property type="entry name" value="Lhr-like_DEAD/DEAH_assoc"/>
</dbReference>
<dbReference type="Proteomes" id="UP000604083">
    <property type="component" value="Unassembled WGS sequence"/>
</dbReference>
<dbReference type="PANTHER" id="PTHR47962:SF3">
    <property type="entry name" value="LARGE ATP-DEPENDENT HELICASE-RELATED PROTEIN"/>
    <property type="match status" value="1"/>
</dbReference>
<dbReference type="InterPro" id="IPR014001">
    <property type="entry name" value="Helicase_ATP-bd"/>
</dbReference>
<dbReference type="InterPro" id="IPR052511">
    <property type="entry name" value="ATP-dep_Helicase"/>
</dbReference>
<evidence type="ECO:0000259" key="11">
    <source>
        <dbReference type="PROSITE" id="PS51192"/>
    </source>
</evidence>
<organism evidence="13 14">
    <name type="scientific">Roseibacillus ishigakijimensis</name>
    <dbReference type="NCBI Taxonomy" id="454146"/>
    <lineage>
        <taxon>Bacteria</taxon>
        <taxon>Pseudomonadati</taxon>
        <taxon>Verrucomicrobiota</taxon>
        <taxon>Verrucomicrobiia</taxon>
        <taxon>Verrucomicrobiales</taxon>
        <taxon>Verrucomicrobiaceae</taxon>
        <taxon>Roseibacillus</taxon>
    </lineage>
</organism>